<organism evidence="1">
    <name type="scientific">Octopus bimaculoides</name>
    <name type="common">California two-spotted octopus</name>
    <dbReference type="NCBI Taxonomy" id="37653"/>
    <lineage>
        <taxon>Eukaryota</taxon>
        <taxon>Metazoa</taxon>
        <taxon>Spiralia</taxon>
        <taxon>Lophotrochozoa</taxon>
        <taxon>Mollusca</taxon>
        <taxon>Cephalopoda</taxon>
        <taxon>Coleoidea</taxon>
        <taxon>Octopodiformes</taxon>
        <taxon>Octopoda</taxon>
        <taxon>Incirrata</taxon>
        <taxon>Octopodidae</taxon>
        <taxon>Octopus</taxon>
    </lineage>
</organism>
<proteinExistence type="predicted"/>
<sequence length="117" mass="13373">MAADNIVLDEITQNNIIHFIYLCSIVSSDNKLDNELKNHIAKASSLIGHLTEHLWKNFNISMKVKCKEYRAIVISTLLYGAGTWTVYKTLVKRNQCLCHVASESYQEHQIVAAYLIF</sequence>
<reference evidence="1" key="1">
    <citation type="submission" date="2015-07" db="EMBL/GenBank/DDBJ databases">
        <title>MeaNS - Measles Nucleotide Surveillance Program.</title>
        <authorList>
            <person name="Tran T."/>
            <person name="Druce J."/>
        </authorList>
    </citation>
    <scope>NUCLEOTIDE SEQUENCE</scope>
    <source>
        <strain evidence="1">UCB-OBI-ISO-001</strain>
        <tissue evidence="1">Gonad</tissue>
    </source>
</reference>
<name>A0A0L8GDC3_OCTBM</name>
<dbReference type="AlphaFoldDB" id="A0A0L8GDC3"/>
<protein>
    <submittedName>
        <fullName evidence="1">Uncharacterized protein</fullName>
    </submittedName>
</protein>
<gene>
    <name evidence="1" type="ORF">OCBIM_22035580mg</name>
</gene>
<dbReference type="EMBL" id="KQ422445">
    <property type="protein sequence ID" value="KOF74839.1"/>
    <property type="molecule type" value="Genomic_DNA"/>
</dbReference>
<evidence type="ECO:0000313" key="1">
    <source>
        <dbReference type="EMBL" id="KOF74839.1"/>
    </source>
</evidence>
<dbReference type="PANTHER" id="PTHR47027:SF20">
    <property type="entry name" value="REVERSE TRANSCRIPTASE-LIKE PROTEIN WITH RNA-DIRECTED DNA POLYMERASE DOMAIN"/>
    <property type="match status" value="1"/>
</dbReference>
<dbReference type="PANTHER" id="PTHR47027">
    <property type="entry name" value="REVERSE TRANSCRIPTASE DOMAIN-CONTAINING PROTEIN"/>
    <property type="match status" value="1"/>
</dbReference>
<accession>A0A0L8GDC3</accession>